<protein>
    <submittedName>
        <fullName evidence="1">Uncharacterized protein</fullName>
    </submittedName>
</protein>
<dbReference type="AlphaFoldDB" id="A0A2P2Q1K6"/>
<sequence>MTISANFESIFLFSWKDAMRRLYHALLFSLLP</sequence>
<proteinExistence type="predicted"/>
<organism evidence="1">
    <name type="scientific">Rhizophora mucronata</name>
    <name type="common">Asiatic mangrove</name>
    <dbReference type="NCBI Taxonomy" id="61149"/>
    <lineage>
        <taxon>Eukaryota</taxon>
        <taxon>Viridiplantae</taxon>
        <taxon>Streptophyta</taxon>
        <taxon>Embryophyta</taxon>
        <taxon>Tracheophyta</taxon>
        <taxon>Spermatophyta</taxon>
        <taxon>Magnoliopsida</taxon>
        <taxon>eudicotyledons</taxon>
        <taxon>Gunneridae</taxon>
        <taxon>Pentapetalae</taxon>
        <taxon>rosids</taxon>
        <taxon>fabids</taxon>
        <taxon>Malpighiales</taxon>
        <taxon>Rhizophoraceae</taxon>
        <taxon>Rhizophora</taxon>
    </lineage>
</organism>
<dbReference type="EMBL" id="GGEC01080373">
    <property type="protein sequence ID" value="MBX60857.1"/>
    <property type="molecule type" value="Transcribed_RNA"/>
</dbReference>
<evidence type="ECO:0000313" key="1">
    <source>
        <dbReference type="EMBL" id="MBX60857.1"/>
    </source>
</evidence>
<reference evidence="1" key="1">
    <citation type="submission" date="2018-02" db="EMBL/GenBank/DDBJ databases">
        <title>Rhizophora mucronata_Transcriptome.</title>
        <authorList>
            <person name="Meera S.P."/>
            <person name="Sreeshan A."/>
            <person name="Augustine A."/>
        </authorList>
    </citation>
    <scope>NUCLEOTIDE SEQUENCE</scope>
    <source>
        <tissue evidence="1">Leaf</tissue>
    </source>
</reference>
<accession>A0A2P2Q1K6</accession>
<name>A0A2P2Q1K6_RHIMU</name>